<dbReference type="Proteomes" id="UP001484097">
    <property type="component" value="Unassembled WGS sequence"/>
</dbReference>
<evidence type="ECO:0000313" key="9">
    <source>
        <dbReference type="Proteomes" id="UP001484097"/>
    </source>
</evidence>
<sequence length="443" mass="46992">MSAASSSVRAQPGATTPADGAASGPGMLIVGASQSGVQLAGSLRALGYEGRLTLLGDEDHRPYQRPPLSKAFLHGDMTRDQMVLRNADYWAEHRINLVRNERIERVERSAGGSGTAFAASGASWDFDRLVLAVGARARRLDVPGEDLPGTLYLRNADDALALRAQVPQAQQIVIVGGGFVGLETALSLRKLGKEVTVLAHGERLIGRAVGRETSAYFLRAHRERGVQIRLNTGVRRILGTEDGDGADRVSGVETTGGEVIPAQIVLLGIGAVPNTELAESMGLLCEDGVVVDDQAVASDGTTLAVGDCANLPNPLPGAEPGDRVRLESVNNAIEHAKVAAYSLTGRQGEYAGIPWFWSDQGDLKLQIAGLSRGYDRTLLRHDGTGDRFSMLYYAGDQVVAADCVNVPLDFMAVRAALAQGATIPYEQATDTSVRLKTLITTQT</sequence>
<dbReference type="Gene3D" id="3.50.50.60">
    <property type="entry name" value="FAD/NAD(P)-binding domain"/>
    <property type="match status" value="2"/>
</dbReference>
<dbReference type="EMBL" id="JBDXMX010000004">
    <property type="protein sequence ID" value="MEO9248038.1"/>
    <property type="molecule type" value="Genomic_DNA"/>
</dbReference>
<comment type="cofactor">
    <cofactor evidence="1">
        <name>FAD</name>
        <dbReference type="ChEBI" id="CHEBI:57692"/>
    </cofactor>
</comment>
<evidence type="ECO:0000256" key="1">
    <source>
        <dbReference type="ARBA" id="ARBA00001974"/>
    </source>
</evidence>
<dbReference type="SUPFAM" id="SSF51905">
    <property type="entry name" value="FAD/NAD(P)-binding domain"/>
    <property type="match status" value="2"/>
</dbReference>
<dbReference type="InterPro" id="IPR036188">
    <property type="entry name" value="FAD/NAD-bd_sf"/>
</dbReference>
<keyword evidence="2" id="KW-0285">Flavoprotein</keyword>
<evidence type="ECO:0000259" key="6">
    <source>
        <dbReference type="Pfam" id="PF07992"/>
    </source>
</evidence>
<evidence type="ECO:0000256" key="5">
    <source>
        <dbReference type="SAM" id="MobiDB-lite"/>
    </source>
</evidence>
<dbReference type="PRINTS" id="PR00411">
    <property type="entry name" value="PNDRDTASEI"/>
</dbReference>
<keyword evidence="4" id="KW-0560">Oxidoreductase</keyword>
<feature type="region of interest" description="Disordered" evidence="5">
    <location>
        <begin position="1"/>
        <end position="23"/>
    </location>
</feature>
<name>A0ABV0IIQ1_9MICC</name>
<evidence type="ECO:0000256" key="2">
    <source>
        <dbReference type="ARBA" id="ARBA00022630"/>
    </source>
</evidence>
<keyword evidence="9" id="KW-1185">Reference proteome</keyword>
<feature type="domain" description="Reductase C-terminal" evidence="7">
    <location>
        <begin position="355"/>
        <end position="438"/>
    </location>
</feature>
<evidence type="ECO:0000256" key="3">
    <source>
        <dbReference type="ARBA" id="ARBA00022827"/>
    </source>
</evidence>
<comment type="caution">
    <text evidence="8">The sequence shown here is derived from an EMBL/GenBank/DDBJ whole genome shotgun (WGS) entry which is preliminary data.</text>
</comment>
<evidence type="ECO:0000256" key="4">
    <source>
        <dbReference type="ARBA" id="ARBA00023002"/>
    </source>
</evidence>
<dbReference type="Pfam" id="PF14759">
    <property type="entry name" value="Reductase_C"/>
    <property type="match status" value="1"/>
</dbReference>
<feature type="domain" description="FAD/NAD(P)-binding" evidence="6">
    <location>
        <begin position="28"/>
        <end position="336"/>
    </location>
</feature>
<evidence type="ECO:0000313" key="8">
    <source>
        <dbReference type="EMBL" id="MEO9248038.1"/>
    </source>
</evidence>
<proteinExistence type="predicted"/>
<gene>
    <name evidence="8" type="ORF">ABDK96_10120</name>
</gene>
<dbReference type="PANTHER" id="PTHR43557">
    <property type="entry name" value="APOPTOSIS-INDUCING FACTOR 1"/>
    <property type="match status" value="1"/>
</dbReference>
<reference evidence="8 9" key="1">
    <citation type="submission" date="2024-05" db="EMBL/GenBank/DDBJ databases">
        <authorList>
            <person name="Yi C."/>
        </authorList>
    </citation>
    <scope>NUCLEOTIDE SEQUENCE [LARGE SCALE GENOMIC DNA]</scope>
    <source>
        <strain evidence="8 9">XS13</strain>
    </source>
</reference>
<dbReference type="RefSeq" id="WP_347920658.1">
    <property type="nucleotide sequence ID" value="NZ_JBDXMX010000004.1"/>
</dbReference>
<keyword evidence="3" id="KW-0274">FAD</keyword>
<dbReference type="PANTHER" id="PTHR43557:SF2">
    <property type="entry name" value="RIESKE DOMAIN-CONTAINING PROTEIN-RELATED"/>
    <property type="match status" value="1"/>
</dbReference>
<dbReference type="InterPro" id="IPR023753">
    <property type="entry name" value="FAD/NAD-binding_dom"/>
</dbReference>
<dbReference type="InterPro" id="IPR050446">
    <property type="entry name" value="FAD-oxidoreductase/Apoptosis"/>
</dbReference>
<dbReference type="PRINTS" id="PR00368">
    <property type="entry name" value="FADPNR"/>
</dbReference>
<accession>A0ABV0IIQ1</accession>
<evidence type="ECO:0000259" key="7">
    <source>
        <dbReference type="Pfam" id="PF14759"/>
    </source>
</evidence>
<dbReference type="Gene3D" id="3.30.390.30">
    <property type="match status" value="1"/>
</dbReference>
<dbReference type="InterPro" id="IPR016156">
    <property type="entry name" value="FAD/NAD-linked_Rdtase_dimer_sf"/>
</dbReference>
<dbReference type="Pfam" id="PF07992">
    <property type="entry name" value="Pyr_redox_2"/>
    <property type="match status" value="1"/>
</dbReference>
<dbReference type="SUPFAM" id="SSF55424">
    <property type="entry name" value="FAD/NAD-linked reductases, dimerisation (C-terminal) domain"/>
    <property type="match status" value="1"/>
</dbReference>
<organism evidence="8 9">
    <name type="scientific">Citricoccus nitrophenolicus</name>
    <dbReference type="NCBI Taxonomy" id="863575"/>
    <lineage>
        <taxon>Bacteria</taxon>
        <taxon>Bacillati</taxon>
        <taxon>Actinomycetota</taxon>
        <taxon>Actinomycetes</taxon>
        <taxon>Micrococcales</taxon>
        <taxon>Micrococcaceae</taxon>
        <taxon>Citricoccus</taxon>
    </lineage>
</organism>
<dbReference type="InterPro" id="IPR028202">
    <property type="entry name" value="Reductase_C"/>
</dbReference>
<protein>
    <submittedName>
        <fullName evidence="8">FAD-dependent oxidoreductase</fullName>
    </submittedName>
</protein>